<accession>A0ABW1RJ78</accession>
<dbReference type="Proteomes" id="UP001596288">
    <property type="component" value="Unassembled WGS sequence"/>
</dbReference>
<evidence type="ECO:0000313" key="2">
    <source>
        <dbReference type="EMBL" id="MFC6176141.1"/>
    </source>
</evidence>
<keyword evidence="3" id="KW-1185">Reference proteome</keyword>
<gene>
    <name evidence="2" type="ORF">ACFQAV_04785</name>
</gene>
<protein>
    <submittedName>
        <fullName evidence="2">Uncharacterized protein</fullName>
    </submittedName>
</protein>
<feature type="chain" id="PRO_5047225962" evidence="1">
    <location>
        <begin position="23"/>
        <end position="78"/>
    </location>
</feature>
<organism evidence="2 3">
    <name type="scientific">Companilactobacillus huachuanensis</name>
    <dbReference type="NCBI Taxonomy" id="2559914"/>
    <lineage>
        <taxon>Bacteria</taxon>
        <taxon>Bacillati</taxon>
        <taxon>Bacillota</taxon>
        <taxon>Bacilli</taxon>
        <taxon>Lactobacillales</taxon>
        <taxon>Lactobacillaceae</taxon>
        <taxon>Companilactobacillus</taxon>
    </lineage>
</organism>
<keyword evidence="1" id="KW-0732">Signal</keyword>
<evidence type="ECO:0000313" key="3">
    <source>
        <dbReference type="Proteomes" id="UP001596288"/>
    </source>
</evidence>
<dbReference type="EMBL" id="JBHSSF010000011">
    <property type="protein sequence ID" value="MFC6176141.1"/>
    <property type="molecule type" value="Genomic_DNA"/>
</dbReference>
<feature type="signal peptide" evidence="1">
    <location>
        <begin position="1"/>
        <end position="22"/>
    </location>
</feature>
<reference evidence="3" key="1">
    <citation type="journal article" date="2019" name="Int. J. Syst. Evol. Microbiol.">
        <title>The Global Catalogue of Microorganisms (GCM) 10K type strain sequencing project: providing services to taxonomists for standard genome sequencing and annotation.</title>
        <authorList>
            <consortium name="The Broad Institute Genomics Platform"/>
            <consortium name="The Broad Institute Genome Sequencing Center for Infectious Disease"/>
            <person name="Wu L."/>
            <person name="Ma J."/>
        </authorList>
    </citation>
    <scope>NUCLEOTIDE SEQUENCE [LARGE SCALE GENOMIC DNA]</scope>
    <source>
        <strain evidence="3">CCM 8927</strain>
    </source>
</reference>
<name>A0ABW1RJ78_9LACO</name>
<dbReference type="RefSeq" id="WP_137610426.1">
    <property type="nucleotide sequence ID" value="NZ_BJDF01000002.1"/>
</dbReference>
<proteinExistence type="predicted"/>
<comment type="caution">
    <text evidence="2">The sequence shown here is derived from an EMBL/GenBank/DDBJ whole genome shotgun (WGS) entry which is preliminary data.</text>
</comment>
<evidence type="ECO:0000256" key="1">
    <source>
        <dbReference type="SAM" id="SignalP"/>
    </source>
</evidence>
<sequence>MKKRLKISSIAALMLFAGFTTYYVNSVKSKSITNEHVMSKKKNKSSKKFINKKSAEQINHKFYSHEKVKQGAEMSFVG</sequence>